<name>A0A1G6ELK6_9HYPH</name>
<protein>
    <submittedName>
        <fullName evidence="3">Uncharacterized protein</fullName>
    </submittedName>
</protein>
<gene>
    <name evidence="3" type="ORF">SAMN02982931_04668</name>
</gene>
<dbReference type="Proteomes" id="UP000199071">
    <property type="component" value="Unassembled WGS sequence"/>
</dbReference>
<feature type="region of interest" description="Disordered" evidence="1">
    <location>
        <begin position="53"/>
        <end position="72"/>
    </location>
</feature>
<organism evidence="3 4">
    <name type="scientific">Bauldia litoralis</name>
    <dbReference type="NCBI Taxonomy" id="665467"/>
    <lineage>
        <taxon>Bacteria</taxon>
        <taxon>Pseudomonadati</taxon>
        <taxon>Pseudomonadota</taxon>
        <taxon>Alphaproteobacteria</taxon>
        <taxon>Hyphomicrobiales</taxon>
        <taxon>Kaistiaceae</taxon>
        <taxon>Bauldia</taxon>
    </lineage>
</organism>
<feature type="transmembrane region" description="Helical" evidence="2">
    <location>
        <begin position="6"/>
        <end position="29"/>
    </location>
</feature>
<reference evidence="3 4" key="1">
    <citation type="submission" date="2016-10" db="EMBL/GenBank/DDBJ databases">
        <authorList>
            <person name="de Groot N.N."/>
        </authorList>
    </citation>
    <scope>NUCLEOTIDE SEQUENCE [LARGE SCALE GENOMIC DNA]</scope>
    <source>
        <strain evidence="3 4">ATCC 35022</strain>
    </source>
</reference>
<evidence type="ECO:0000256" key="1">
    <source>
        <dbReference type="SAM" id="MobiDB-lite"/>
    </source>
</evidence>
<keyword evidence="2" id="KW-1133">Transmembrane helix</keyword>
<sequence length="94" mass="10451">MGRLSFIVLVAFGFLVVPTVWVVAALFAVKARRPALWTLRQLAPQIEAGAVAESRRPFPGHSAAPNRPVPRRISKSAELSIQKTDSIQRFRLPY</sequence>
<dbReference type="AlphaFoldDB" id="A0A1G6ELK6"/>
<evidence type="ECO:0000313" key="4">
    <source>
        <dbReference type="Proteomes" id="UP000199071"/>
    </source>
</evidence>
<proteinExistence type="predicted"/>
<keyword evidence="2" id="KW-0472">Membrane</keyword>
<keyword evidence="2" id="KW-0812">Transmembrane</keyword>
<evidence type="ECO:0000313" key="3">
    <source>
        <dbReference type="EMBL" id="SDB58297.1"/>
    </source>
</evidence>
<keyword evidence="4" id="KW-1185">Reference proteome</keyword>
<accession>A0A1G6ELK6</accession>
<evidence type="ECO:0000256" key="2">
    <source>
        <dbReference type="SAM" id="Phobius"/>
    </source>
</evidence>
<dbReference type="EMBL" id="FMXQ01000014">
    <property type="protein sequence ID" value="SDB58297.1"/>
    <property type="molecule type" value="Genomic_DNA"/>
</dbReference>